<protein>
    <recommendedName>
        <fullName evidence="4">DUF3379 domain-containing protein</fullName>
    </recommendedName>
</protein>
<feature type="compositionally biased region" description="Polar residues" evidence="1">
    <location>
        <begin position="87"/>
        <end position="102"/>
    </location>
</feature>
<dbReference type="Proteomes" id="UP000597617">
    <property type="component" value="Unassembled WGS sequence"/>
</dbReference>
<dbReference type="RefSeq" id="WP_196281207.1">
    <property type="nucleotide sequence ID" value="NZ_JADQDQ010000002.1"/>
</dbReference>
<feature type="region of interest" description="Disordered" evidence="1">
    <location>
        <begin position="82"/>
        <end position="102"/>
    </location>
</feature>
<evidence type="ECO:0008006" key="4">
    <source>
        <dbReference type="Google" id="ProtNLM"/>
    </source>
</evidence>
<dbReference type="EMBL" id="JADQDQ010000002">
    <property type="protein sequence ID" value="MBF9236831.1"/>
    <property type="molecule type" value="Genomic_DNA"/>
</dbReference>
<evidence type="ECO:0000313" key="2">
    <source>
        <dbReference type="EMBL" id="MBF9236831.1"/>
    </source>
</evidence>
<sequence length="102" mass="11253">MSDSSFRTSPDEEWADLMRQLQDQPQAQPRPFFYNRVTAQLSSRATAHRRGLPVWMLRPAYAALLGVIMLALSGDASALRVAPDVPSESSADFGQPQTPSPH</sequence>
<proteinExistence type="predicted"/>
<evidence type="ECO:0000256" key="1">
    <source>
        <dbReference type="SAM" id="MobiDB-lite"/>
    </source>
</evidence>
<gene>
    <name evidence="2" type="ORF">I2I05_05430</name>
</gene>
<accession>A0ABS0IEP8</accession>
<reference evidence="2 3" key="1">
    <citation type="submission" date="2020-11" db="EMBL/GenBank/DDBJ databases">
        <authorList>
            <person name="Kim M.K."/>
        </authorList>
    </citation>
    <scope>NUCLEOTIDE SEQUENCE [LARGE SCALE GENOMIC DNA]</scope>
    <source>
        <strain evidence="2 3">BT683</strain>
    </source>
</reference>
<evidence type="ECO:0000313" key="3">
    <source>
        <dbReference type="Proteomes" id="UP000597617"/>
    </source>
</evidence>
<name>A0ABS0IEP8_9BACT</name>
<organism evidence="2 3">
    <name type="scientific">Hymenobacter jeongseonensis</name>
    <dbReference type="NCBI Taxonomy" id="2791027"/>
    <lineage>
        <taxon>Bacteria</taxon>
        <taxon>Pseudomonadati</taxon>
        <taxon>Bacteroidota</taxon>
        <taxon>Cytophagia</taxon>
        <taxon>Cytophagales</taxon>
        <taxon>Hymenobacteraceae</taxon>
        <taxon>Hymenobacter</taxon>
    </lineage>
</organism>
<comment type="caution">
    <text evidence="2">The sequence shown here is derived from an EMBL/GenBank/DDBJ whole genome shotgun (WGS) entry which is preliminary data.</text>
</comment>
<keyword evidence="3" id="KW-1185">Reference proteome</keyword>